<comment type="subcellular location">
    <subcellularLocation>
        <location evidence="1">Cell membrane</location>
        <topology evidence="1">Multi-pass membrane protein</topology>
    </subcellularLocation>
</comment>
<dbReference type="Pfam" id="PF02706">
    <property type="entry name" value="Wzz"/>
    <property type="match status" value="1"/>
</dbReference>
<evidence type="ECO:0000259" key="10">
    <source>
        <dbReference type="Pfam" id="PF13807"/>
    </source>
</evidence>
<dbReference type="InterPro" id="IPR050445">
    <property type="entry name" value="Bact_polysacc_biosynth/exp"/>
</dbReference>
<feature type="domain" description="Tyrosine-protein kinase G-rich" evidence="10">
    <location>
        <begin position="124"/>
        <end position="194"/>
    </location>
</feature>
<evidence type="ECO:0000256" key="3">
    <source>
        <dbReference type="ARBA" id="ARBA00022475"/>
    </source>
</evidence>
<evidence type="ECO:0000313" key="11">
    <source>
        <dbReference type="EMBL" id="MDN7241670.1"/>
    </source>
</evidence>
<dbReference type="PANTHER" id="PTHR32309:SF13">
    <property type="entry name" value="FERRIC ENTEROBACTIN TRANSPORT PROTEIN FEPE"/>
    <property type="match status" value="1"/>
</dbReference>
<feature type="region of interest" description="Disordered" evidence="7">
    <location>
        <begin position="231"/>
        <end position="257"/>
    </location>
</feature>
<proteinExistence type="inferred from homology"/>
<dbReference type="RefSeq" id="WP_301723266.1">
    <property type="nucleotide sequence ID" value="NZ_JAUJWV010000001.1"/>
</dbReference>
<evidence type="ECO:0000313" key="12">
    <source>
        <dbReference type="Proteomes" id="UP001172055"/>
    </source>
</evidence>
<dbReference type="PANTHER" id="PTHR32309">
    <property type="entry name" value="TYROSINE-PROTEIN KINASE"/>
    <property type="match status" value="1"/>
</dbReference>
<evidence type="ECO:0000256" key="8">
    <source>
        <dbReference type="SAM" id="Phobius"/>
    </source>
</evidence>
<gene>
    <name evidence="11" type="ORF">QWY14_07685</name>
</gene>
<evidence type="ECO:0000256" key="5">
    <source>
        <dbReference type="ARBA" id="ARBA00022989"/>
    </source>
</evidence>
<protein>
    <submittedName>
        <fullName evidence="11">Wzz/FepE/Etk N-terminal domain-containing protein</fullName>
    </submittedName>
</protein>
<dbReference type="InterPro" id="IPR003856">
    <property type="entry name" value="LPS_length_determ_N"/>
</dbReference>
<comment type="caution">
    <text evidence="11">The sequence shown here is derived from an EMBL/GenBank/DDBJ whole genome shotgun (WGS) entry which is preliminary data.</text>
</comment>
<comment type="similarity">
    <text evidence="2">Belongs to the CpsC/CapA family.</text>
</comment>
<organism evidence="11 12">
    <name type="scientific">Planococcus shixiaomingii</name>
    <dbReference type="NCBI Taxonomy" id="3058393"/>
    <lineage>
        <taxon>Bacteria</taxon>
        <taxon>Bacillati</taxon>
        <taxon>Bacillota</taxon>
        <taxon>Bacilli</taxon>
        <taxon>Bacillales</taxon>
        <taxon>Caryophanaceae</taxon>
        <taxon>Planococcus</taxon>
    </lineage>
</organism>
<dbReference type="InterPro" id="IPR032807">
    <property type="entry name" value="GNVR"/>
</dbReference>
<sequence length="257" mass="27992">MEETISLHDLFKTIRKRLSLIILLTLFVIIITGIVSYFVLTPVYQASTEILVNQSPAESGQLINQNIQTDLQLINTYSGIIKSPVILDQVIEGMNLDMTTDQLTEKITVSNDEQSQIVNIAVQDNDVEMAVKIANSIASIFENDIKNLMNVDNVTILSPAVLKEDPVPVFPKPMLNMAIAAVVGLMLGVGIAFLLEYLDTTIKDQQDIEDILGIPLVGVISPIAEKAEIGQDDKTASKAMGGIKDGQKEKASPADSR</sequence>
<keyword evidence="5 8" id="KW-1133">Transmembrane helix</keyword>
<keyword evidence="3" id="KW-1003">Cell membrane</keyword>
<evidence type="ECO:0000256" key="6">
    <source>
        <dbReference type="ARBA" id="ARBA00023136"/>
    </source>
</evidence>
<evidence type="ECO:0000256" key="4">
    <source>
        <dbReference type="ARBA" id="ARBA00022692"/>
    </source>
</evidence>
<reference evidence="11 12" key="1">
    <citation type="submission" date="2023-06" db="EMBL/GenBank/DDBJ databases">
        <title>Novel species in genus Planococcus.</title>
        <authorList>
            <person name="Ning S."/>
        </authorList>
    </citation>
    <scope>NUCLEOTIDE SEQUENCE [LARGE SCALE GENOMIC DNA]</scope>
    <source>
        <strain evidence="11 12">N028</strain>
    </source>
</reference>
<evidence type="ECO:0000259" key="9">
    <source>
        <dbReference type="Pfam" id="PF02706"/>
    </source>
</evidence>
<dbReference type="EMBL" id="JAUJWV010000001">
    <property type="protein sequence ID" value="MDN7241670.1"/>
    <property type="molecule type" value="Genomic_DNA"/>
</dbReference>
<feature type="transmembrane region" description="Helical" evidence="8">
    <location>
        <begin position="20"/>
        <end position="40"/>
    </location>
</feature>
<name>A0ABT8N287_9BACL</name>
<dbReference type="Proteomes" id="UP001172055">
    <property type="component" value="Unassembled WGS sequence"/>
</dbReference>
<keyword evidence="6 8" id="KW-0472">Membrane</keyword>
<keyword evidence="4 8" id="KW-0812">Transmembrane</keyword>
<evidence type="ECO:0000256" key="2">
    <source>
        <dbReference type="ARBA" id="ARBA00006683"/>
    </source>
</evidence>
<evidence type="ECO:0000256" key="7">
    <source>
        <dbReference type="SAM" id="MobiDB-lite"/>
    </source>
</evidence>
<evidence type="ECO:0000256" key="1">
    <source>
        <dbReference type="ARBA" id="ARBA00004651"/>
    </source>
</evidence>
<accession>A0ABT8N287</accession>
<feature type="compositionally biased region" description="Basic and acidic residues" evidence="7">
    <location>
        <begin position="245"/>
        <end position="257"/>
    </location>
</feature>
<keyword evidence="12" id="KW-1185">Reference proteome</keyword>
<dbReference type="Pfam" id="PF13807">
    <property type="entry name" value="GNVR"/>
    <property type="match status" value="1"/>
</dbReference>
<feature type="transmembrane region" description="Helical" evidence="8">
    <location>
        <begin position="174"/>
        <end position="195"/>
    </location>
</feature>
<feature type="domain" description="Polysaccharide chain length determinant N-terminal" evidence="9">
    <location>
        <begin position="3"/>
        <end position="92"/>
    </location>
</feature>